<comment type="caution">
    <text evidence="1">The sequence shown here is derived from an EMBL/GenBank/DDBJ whole genome shotgun (WGS) entry which is preliminary data.</text>
</comment>
<proteinExistence type="predicted"/>
<organism evidence="1 2">
    <name type="scientific">Paramecium primaurelia</name>
    <dbReference type="NCBI Taxonomy" id="5886"/>
    <lineage>
        <taxon>Eukaryota</taxon>
        <taxon>Sar</taxon>
        <taxon>Alveolata</taxon>
        <taxon>Ciliophora</taxon>
        <taxon>Intramacronucleata</taxon>
        <taxon>Oligohymenophorea</taxon>
        <taxon>Peniculida</taxon>
        <taxon>Parameciidae</taxon>
        <taxon>Paramecium</taxon>
    </lineage>
</organism>
<dbReference type="Proteomes" id="UP000688137">
    <property type="component" value="Unassembled WGS sequence"/>
</dbReference>
<accession>A0A8S1MB11</accession>
<evidence type="ECO:0000313" key="1">
    <source>
        <dbReference type="EMBL" id="CAD8076849.1"/>
    </source>
</evidence>
<reference evidence="1" key="1">
    <citation type="submission" date="2021-01" db="EMBL/GenBank/DDBJ databases">
        <authorList>
            <consortium name="Genoscope - CEA"/>
            <person name="William W."/>
        </authorList>
    </citation>
    <scope>NUCLEOTIDE SEQUENCE</scope>
</reference>
<evidence type="ECO:0000313" key="2">
    <source>
        <dbReference type="Proteomes" id="UP000688137"/>
    </source>
</evidence>
<name>A0A8S1MB11_PARPR</name>
<sequence length="40" mass="4959">MSKAVEQNFRSSSIQYFFFQFRPHKKIRISTQYCKGKRER</sequence>
<gene>
    <name evidence="1" type="ORF">PPRIM_AZ9-3.1.T0570087</name>
</gene>
<protein>
    <submittedName>
        <fullName evidence="1">Uncharacterized protein</fullName>
    </submittedName>
</protein>
<keyword evidence="2" id="KW-1185">Reference proteome</keyword>
<dbReference type="AlphaFoldDB" id="A0A8S1MB11"/>
<dbReference type="EMBL" id="CAJJDM010000058">
    <property type="protein sequence ID" value="CAD8076849.1"/>
    <property type="molecule type" value="Genomic_DNA"/>
</dbReference>